<dbReference type="InterPro" id="IPR000571">
    <property type="entry name" value="Znf_CCCH"/>
</dbReference>
<evidence type="ECO:0000256" key="9">
    <source>
        <dbReference type="ARBA" id="ARBA00022833"/>
    </source>
</evidence>
<dbReference type="EMBL" id="HADY01012105">
    <property type="protein sequence ID" value="SBP50590.1"/>
    <property type="molecule type" value="Transcribed_RNA"/>
</dbReference>
<feature type="compositionally biased region" description="Polar residues" evidence="11">
    <location>
        <begin position="97"/>
        <end position="123"/>
    </location>
</feature>
<keyword evidence="5 10" id="KW-0479">Metal-binding</keyword>
<evidence type="ECO:0000313" key="15">
    <source>
        <dbReference type="EMBL" id="SBP50590.1"/>
    </source>
</evidence>
<feature type="zinc finger region" description="C3H1-type" evidence="10">
    <location>
        <begin position="34"/>
        <end position="60"/>
    </location>
</feature>
<evidence type="ECO:0000256" key="2">
    <source>
        <dbReference type="ARBA" id="ARBA00004906"/>
    </source>
</evidence>
<keyword evidence="4" id="KW-0808">Transferase</keyword>
<dbReference type="PANTHER" id="PTHR11224:SF39">
    <property type="entry name" value="RING-TYPE E3 UBIQUITIN TRANSFERASE"/>
    <property type="match status" value="1"/>
</dbReference>
<feature type="domain" description="C3H1-type" evidence="13">
    <location>
        <begin position="34"/>
        <end position="60"/>
    </location>
</feature>
<feature type="zinc finger region" description="C3H1-type" evidence="10">
    <location>
        <begin position="4"/>
        <end position="31"/>
    </location>
</feature>
<evidence type="ECO:0000256" key="3">
    <source>
        <dbReference type="ARBA" id="ARBA00012483"/>
    </source>
</evidence>
<organism evidence="15">
    <name type="scientific">Nothobranchius furzeri</name>
    <name type="common">Turquoise killifish</name>
    <dbReference type="NCBI Taxonomy" id="105023"/>
    <lineage>
        <taxon>Eukaryota</taxon>
        <taxon>Metazoa</taxon>
        <taxon>Chordata</taxon>
        <taxon>Craniata</taxon>
        <taxon>Vertebrata</taxon>
        <taxon>Euteleostomi</taxon>
        <taxon>Actinopterygii</taxon>
        <taxon>Neopterygii</taxon>
        <taxon>Teleostei</taxon>
        <taxon>Neoteleostei</taxon>
        <taxon>Acanthomorphata</taxon>
        <taxon>Ovalentaria</taxon>
        <taxon>Atherinomorphae</taxon>
        <taxon>Cyprinodontiformes</taxon>
        <taxon>Nothobranchiidae</taxon>
        <taxon>Nothobranchius</taxon>
    </lineage>
</organism>
<feature type="zinc finger region" description="C3H1-type" evidence="10">
    <location>
        <begin position="276"/>
        <end position="304"/>
    </location>
</feature>
<feature type="domain" description="RING-type" evidence="12">
    <location>
        <begin position="194"/>
        <end position="248"/>
    </location>
</feature>
<evidence type="ECO:0000256" key="11">
    <source>
        <dbReference type="SAM" id="MobiDB-lite"/>
    </source>
</evidence>
<evidence type="ECO:0000256" key="10">
    <source>
        <dbReference type="PROSITE-ProRule" id="PRU00723"/>
    </source>
</evidence>
<dbReference type="GO" id="GO:0008270">
    <property type="term" value="F:zinc ion binding"/>
    <property type="evidence" value="ECO:0007669"/>
    <property type="project" value="UniProtKB-KW"/>
</dbReference>
<accession>A0A1A8A8R9</accession>
<name>A0A1A8A8R9_NOTFU</name>
<dbReference type="PANTHER" id="PTHR11224">
    <property type="entry name" value="MAKORIN-RELATED"/>
    <property type="match status" value="1"/>
</dbReference>
<dbReference type="PROSITE" id="PS50103">
    <property type="entry name" value="ZF_C3H1"/>
    <property type="match status" value="3"/>
</dbReference>
<reference evidence="14" key="3">
    <citation type="submission" date="2020-03" db="EMBL/GenBank/DDBJ databases">
        <title>Intra-Species Differences in Population Size shape Life History and Genome Evolution.</title>
        <authorList>
            <person name="Willemsen D."/>
            <person name="Cui R."/>
            <person name="Valenzano D.R."/>
        </authorList>
    </citation>
    <scope>NUCLEOTIDE SEQUENCE</scope>
    <source>
        <strain evidence="14">GRZ</strain>
        <tissue evidence="14">Whole</tissue>
    </source>
</reference>
<dbReference type="InterPro" id="IPR001841">
    <property type="entry name" value="Znf_RING"/>
</dbReference>
<evidence type="ECO:0000256" key="5">
    <source>
        <dbReference type="ARBA" id="ARBA00022723"/>
    </source>
</evidence>
<comment type="pathway">
    <text evidence="2">Protein modification; protein ubiquitination.</text>
</comment>
<dbReference type="InterPro" id="IPR017907">
    <property type="entry name" value="Znf_RING_CS"/>
</dbReference>
<feature type="domain" description="C3H1-type" evidence="13">
    <location>
        <begin position="4"/>
        <end position="31"/>
    </location>
</feature>
<keyword evidence="6" id="KW-0677">Repeat</keyword>
<dbReference type="SMART" id="SM00356">
    <property type="entry name" value="ZnF_C3H1"/>
    <property type="match status" value="3"/>
</dbReference>
<gene>
    <name evidence="15" type="primary">MKRN4</name>
    <name evidence="14" type="ORF">G4P62_014363</name>
</gene>
<dbReference type="FunFam" id="3.30.40.10:FF:000117">
    <property type="entry name" value="Probable E3 ubiquitin-protein ligase makorin-1"/>
    <property type="match status" value="1"/>
</dbReference>
<dbReference type="AlphaFoldDB" id="A0A1A8A8R9"/>
<dbReference type="RefSeq" id="XP_015823255.1">
    <property type="nucleotide sequence ID" value="XM_015967769.3"/>
</dbReference>
<dbReference type="CTD" id="559882"/>
<evidence type="ECO:0000256" key="8">
    <source>
        <dbReference type="ARBA" id="ARBA00022786"/>
    </source>
</evidence>
<sequence length="351" mass="39603">MDSARNANICRRFLNGSCRFGPRCYYRHEWPVVPSSQICRYYQKGACWYGERCRYLHVLQPVVGMAGAGRRGTVPSVSFPSEAHSSTDRRGSEPSFLHSNVTSRQECSGSQQTVNALNPQHNTTPDDARTQSQVQTSVEPVQNPEIAQASENQEVEEGSSESEPHEGGAAAASAQSNGGEEEMEAFLQSNNVICGICMEKVYEKENTKDHMFGILPNCNHPFCLQCITTWRKTKDFRPEVVRSCPQCRVRSAFYVPSKYWVEGQAKQSLIDSFKKKFSKKRCCFYDRCGYCPFKTECLYQHIGSFNHVFSYFSEDDDDEDGVDLLGFFLAMTLLGGEDSDDDMPVYIAEDD</sequence>
<evidence type="ECO:0000256" key="1">
    <source>
        <dbReference type="ARBA" id="ARBA00000900"/>
    </source>
</evidence>
<feature type="region of interest" description="Disordered" evidence="11">
    <location>
        <begin position="75"/>
        <end position="182"/>
    </location>
</feature>
<dbReference type="SMART" id="SM00184">
    <property type="entry name" value="RING"/>
    <property type="match status" value="1"/>
</dbReference>
<dbReference type="OrthoDB" id="250836at2759"/>
<feature type="domain" description="C3H1-type" evidence="13">
    <location>
        <begin position="276"/>
        <end position="304"/>
    </location>
</feature>
<keyword evidence="9 10" id="KW-0862">Zinc</keyword>
<dbReference type="SUPFAM" id="SSF90229">
    <property type="entry name" value="CCCH zinc finger"/>
    <property type="match status" value="2"/>
</dbReference>
<dbReference type="OMA" id="CLQCIMT"/>
<dbReference type="GO" id="GO:0061630">
    <property type="term" value="F:ubiquitin protein ligase activity"/>
    <property type="evidence" value="ECO:0007669"/>
    <property type="project" value="UniProtKB-EC"/>
</dbReference>
<keyword evidence="7 10" id="KW-0863">Zinc-finger</keyword>
<evidence type="ECO:0000259" key="13">
    <source>
        <dbReference type="PROSITE" id="PS50103"/>
    </source>
</evidence>
<dbReference type="PROSITE" id="PS50089">
    <property type="entry name" value="ZF_RING_2"/>
    <property type="match status" value="1"/>
</dbReference>
<keyword evidence="8" id="KW-0833">Ubl conjugation pathway</keyword>
<comment type="catalytic activity">
    <reaction evidence="1">
        <text>S-ubiquitinyl-[E2 ubiquitin-conjugating enzyme]-L-cysteine + [acceptor protein]-L-lysine = [E2 ubiquitin-conjugating enzyme]-L-cysteine + N(6)-ubiquitinyl-[acceptor protein]-L-lysine.</text>
        <dbReference type="EC" id="2.3.2.27"/>
    </reaction>
</comment>
<evidence type="ECO:0000256" key="7">
    <source>
        <dbReference type="ARBA" id="ARBA00022771"/>
    </source>
</evidence>
<evidence type="ECO:0000256" key="4">
    <source>
        <dbReference type="ARBA" id="ARBA00022679"/>
    </source>
</evidence>
<dbReference type="Gene3D" id="4.10.1000.10">
    <property type="entry name" value="Zinc finger, CCCH-type"/>
    <property type="match status" value="1"/>
</dbReference>
<feature type="compositionally biased region" description="Low complexity" evidence="11">
    <location>
        <begin position="167"/>
        <end position="178"/>
    </location>
</feature>
<dbReference type="Gene3D" id="3.30.40.10">
    <property type="entry name" value="Zinc/RING finger domain, C3HC4 (zinc finger)"/>
    <property type="match status" value="1"/>
</dbReference>
<reference evidence="15" key="2">
    <citation type="submission" date="2016-06" db="EMBL/GenBank/DDBJ databases">
        <title>The genome of a short-lived fish provides insights into sex chromosome evolution and the genetic control of aging.</title>
        <authorList>
            <person name="Reichwald K."/>
            <person name="Felder M."/>
            <person name="Petzold A."/>
            <person name="Koch P."/>
            <person name="Groth M."/>
            <person name="Platzer M."/>
        </authorList>
    </citation>
    <scope>NUCLEOTIDE SEQUENCE</scope>
    <source>
        <tissue evidence="15">Brain</tissue>
    </source>
</reference>
<dbReference type="InterPro" id="IPR013083">
    <property type="entry name" value="Znf_RING/FYVE/PHD"/>
</dbReference>
<dbReference type="InterPro" id="IPR045072">
    <property type="entry name" value="MKRN-like"/>
</dbReference>
<dbReference type="InterPro" id="IPR036855">
    <property type="entry name" value="Znf_CCCH_sf"/>
</dbReference>
<proteinExistence type="predicted"/>
<feature type="compositionally biased region" description="Polar residues" evidence="11">
    <location>
        <begin position="130"/>
        <end position="140"/>
    </location>
</feature>
<dbReference type="GeneID" id="107390825"/>
<dbReference type="Pfam" id="PF00642">
    <property type="entry name" value="zf-CCCH"/>
    <property type="match status" value="1"/>
</dbReference>
<dbReference type="Pfam" id="PF13639">
    <property type="entry name" value="zf-RING_2"/>
    <property type="match status" value="1"/>
</dbReference>
<dbReference type="EC" id="2.3.2.27" evidence="3"/>
<dbReference type="EMBL" id="JAAVVJ010000013">
    <property type="protein sequence ID" value="KAF7209739.1"/>
    <property type="molecule type" value="Genomic_DNA"/>
</dbReference>
<reference evidence="15" key="1">
    <citation type="submission" date="2016-05" db="EMBL/GenBank/DDBJ databases">
        <authorList>
            <person name="Lavstsen T."/>
            <person name="Jespersen J.S."/>
        </authorList>
    </citation>
    <scope>NUCLEOTIDE SEQUENCE</scope>
    <source>
        <tissue evidence="15">Brain</tissue>
    </source>
</reference>
<dbReference type="SUPFAM" id="SSF57850">
    <property type="entry name" value="RING/U-box"/>
    <property type="match status" value="1"/>
</dbReference>
<evidence type="ECO:0000313" key="14">
    <source>
        <dbReference type="EMBL" id="KAF7209739.1"/>
    </source>
</evidence>
<dbReference type="UniPathway" id="UPA00143"/>
<evidence type="ECO:0000256" key="6">
    <source>
        <dbReference type="ARBA" id="ARBA00022737"/>
    </source>
</evidence>
<protein>
    <recommendedName>
        <fullName evidence="3">RING-type E3 ubiquitin transferase</fullName>
        <ecNumber evidence="3">2.3.2.27</ecNumber>
    </recommendedName>
</protein>
<dbReference type="PROSITE" id="PS00518">
    <property type="entry name" value="ZF_RING_1"/>
    <property type="match status" value="1"/>
</dbReference>
<dbReference type="GO" id="GO:0000209">
    <property type="term" value="P:protein polyubiquitination"/>
    <property type="evidence" value="ECO:0007669"/>
    <property type="project" value="InterPro"/>
</dbReference>
<evidence type="ECO:0000259" key="12">
    <source>
        <dbReference type="PROSITE" id="PS50089"/>
    </source>
</evidence>
<dbReference type="Proteomes" id="UP000822369">
    <property type="component" value="Chromosome 13"/>
</dbReference>
<dbReference type="KEGG" id="nfu:107390825"/>